<evidence type="ECO:0000313" key="12">
    <source>
        <dbReference type="EMBL" id="ABV88103.1"/>
    </source>
</evidence>
<evidence type="ECO:0000256" key="3">
    <source>
        <dbReference type="ARBA" id="ARBA00022679"/>
    </source>
</evidence>
<evidence type="ECO:0000259" key="11">
    <source>
        <dbReference type="Pfam" id="PF02803"/>
    </source>
</evidence>
<dbReference type="AlphaFoldDB" id="A8H6B6"/>
<dbReference type="InterPro" id="IPR020610">
    <property type="entry name" value="Thiolase_AS"/>
</dbReference>
<dbReference type="GO" id="GO:0006631">
    <property type="term" value="P:fatty acid metabolic process"/>
    <property type="evidence" value="ECO:0007669"/>
    <property type="project" value="UniProtKB-KW"/>
</dbReference>
<evidence type="ECO:0000256" key="5">
    <source>
        <dbReference type="ARBA" id="ARBA00022963"/>
    </source>
</evidence>
<comment type="similarity">
    <text evidence="1 9">Belongs to the thiolase-like superfamily. Thiolase family.</text>
</comment>
<dbReference type="PIRSF" id="PIRSF000429">
    <property type="entry name" value="Ac-CoA_Ac_transf"/>
    <property type="match status" value="1"/>
</dbReference>
<dbReference type="Proteomes" id="UP000002608">
    <property type="component" value="Chromosome"/>
</dbReference>
<evidence type="ECO:0000256" key="7">
    <source>
        <dbReference type="ARBA" id="ARBA00023315"/>
    </source>
</evidence>
<dbReference type="PANTHER" id="PTHR18919">
    <property type="entry name" value="ACETYL-COA C-ACYLTRANSFERASE"/>
    <property type="match status" value="1"/>
</dbReference>
<dbReference type="InterPro" id="IPR020617">
    <property type="entry name" value="Thiolase_C"/>
</dbReference>
<feature type="active site" description="Acyl-thioester intermediate" evidence="8">
    <location>
        <position position="94"/>
    </location>
</feature>
<dbReference type="OrthoDB" id="8951704at2"/>
<evidence type="ECO:0000256" key="1">
    <source>
        <dbReference type="ARBA" id="ARBA00010982"/>
    </source>
</evidence>
<dbReference type="GO" id="GO:0016042">
    <property type="term" value="P:lipid catabolic process"/>
    <property type="evidence" value="ECO:0007669"/>
    <property type="project" value="UniProtKB-KW"/>
</dbReference>
<proteinExistence type="inferred from homology"/>
<dbReference type="RefSeq" id="WP_012156009.1">
    <property type="nucleotide sequence ID" value="NC_009901.1"/>
</dbReference>
<dbReference type="InterPro" id="IPR016039">
    <property type="entry name" value="Thiolase-like"/>
</dbReference>
<organism evidence="12 13">
    <name type="scientific">Shewanella pealeana (strain ATCC 700345 / ANG-SQ1)</name>
    <dbReference type="NCBI Taxonomy" id="398579"/>
    <lineage>
        <taxon>Bacteria</taxon>
        <taxon>Pseudomonadati</taxon>
        <taxon>Pseudomonadota</taxon>
        <taxon>Gammaproteobacteria</taxon>
        <taxon>Alteromonadales</taxon>
        <taxon>Shewanellaceae</taxon>
        <taxon>Shewanella</taxon>
    </lineage>
</organism>
<dbReference type="STRING" id="398579.Spea_2783"/>
<dbReference type="EMBL" id="CP000851">
    <property type="protein sequence ID" value="ABV88103.1"/>
    <property type="molecule type" value="Genomic_DNA"/>
</dbReference>
<evidence type="ECO:0000259" key="10">
    <source>
        <dbReference type="Pfam" id="PF00108"/>
    </source>
</evidence>
<gene>
    <name evidence="12" type="ordered locus">Spea_2783</name>
</gene>
<dbReference type="FunFam" id="3.40.47.10:FF:000010">
    <property type="entry name" value="Acetyl-CoA acetyltransferase (Thiolase)"/>
    <property type="match status" value="1"/>
</dbReference>
<evidence type="ECO:0000256" key="6">
    <source>
        <dbReference type="ARBA" id="ARBA00023098"/>
    </source>
</evidence>
<dbReference type="eggNOG" id="COG0183">
    <property type="taxonomic scope" value="Bacteria"/>
</dbReference>
<feature type="domain" description="Thiolase C-terminal" evidence="11">
    <location>
        <begin position="275"/>
        <end position="395"/>
    </location>
</feature>
<keyword evidence="5" id="KW-0442">Lipid degradation</keyword>
<feature type="active site" description="Proton acceptor" evidence="8">
    <location>
        <position position="353"/>
    </location>
</feature>
<evidence type="ECO:0000313" key="13">
    <source>
        <dbReference type="Proteomes" id="UP000002608"/>
    </source>
</evidence>
<accession>A8H6B6</accession>
<evidence type="ECO:0000256" key="8">
    <source>
        <dbReference type="PIRSR" id="PIRSR000429-1"/>
    </source>
</evidence>
<sequence length="396" mass="40810">MSSVQLEQDIVIVAAKRTPMGGFQGALSSVASPKLAATAIKGLMQQSGLAGELVDEVLMGCVLPAGLGQAPARQAALGAELPLSVGATTVNKVCGSGMKTVMLAHDLIKAGSANVVVAGGMESMSQAPYLLDKARGGMRMGHGKVMDHMFLDGLEDAYTGGAMGTFAQNTADDFKLTREQMDSFALNSLEKANAAIDSGAFSDEIAPVTVANRRGDIVVDTDEQPGNARPDKIPTLRPAFAKDGTITAANSSSISDGAAALMLMTRGQAAELGLEVMATIKGHTTHAQEPSMFTTAPVGAMNKLLDKVNWTKEEVDLFEINEAFAMVTMLAISELGLDASKVNVNGGACALGHPIGCSGARLLVTLIYALKARGLKRGVASLCIGGGEATAMAIEL</sequence>
<dbReference type="SUPFAM" id="SSF53901">
    <property type="entry name" value="Thiolase-like"/>
    <property type="match status" value="2"/>
</dbReference>
<keyword evidence="6" id="KW-0443">Lipid metabolism</keyword>
<dbReference type="InterPro" id="IPR020615">
    <property type="entry name" value="Thiolase_acyl_enz_int_AS"/>
</dbReference>
<feature type="domain" description="Thiolase N-terminal" evidence="10">
    <location>
        <begin position="10"/>
        <end position="266"/>
    </location>
</feature>
<keyword evidence="13" id="KW-1185">Reference proteome</keyword>
<keyword evidence="2" id="KW-0963">Cytoplasm</keyword>
<keyword evidence="4" id="KW-0276">Fatty acid metabolism</keyword>
<dbReference type="KEGG" id="spl:Spea_2783"/>
<dbReference type="Pfam" id="PF00108">
    <property type="entry name" value="Thiolase_N"/>
    <property type="match status" value="1"/>
</dbReference>
<dbReference type="PROSITE" id="PS00098">
    <property type="entry name" value="THIOLASE_1"/>
    <property type="match status" value="1"/>
</dbReference>
<dbReference type="InterPro" id="IPR020616">
    <property type="entry name" value="Thiolase_N"/>
</dbReference>
<dbReference type="EC" id="2.3.1.9" evidence="12"/>
<feature type="active site" description="Proton acceptor" evidence="8">
    <location>
        <position position="383"/>
    </location>
</feature>
<dbReference type="InterPro" id="IPR002155">
    <property type="entry name" value="Thiolase"/>
</dbReference>
<evidence type="ECO:0000256" key="2">
    <source>
        <dbReference type="ARBA" id="ARBA00022490"/>
    </source>
</evidence>
<keyword evidence="7 9" id="KW-0012">Acyltransferase</keyword>
<evidence type="ECO:0000256" key="9">
    <source>
        <dbReference type="RuleBase" id="RU003557"/>
    </source>
</evidence>
<name>A8H6B6_SHEPA</name>
<dbReference type="Pfam" id="PF02803">
    <property type="entry name" value="Thiolase_C"/>
    <property type="match status" value="1"/>
</dbReference>
<dbReference type="HOGENOM" id="CLU_031026_0_1_6"/>
<dbReference type="GO" id="GO:0003985">
    <property type="term" value="F:acetyl-CoA C-acetyltransferase activity"/>
    <property type="evidence" value="ECO:0007669"/>
    <property type="project" value="UniProtKB-EC"/>
</dbReference>
<dbReference type="Gene3D" id="3.40.47.10">
    <property type="match status" value="2"/>
</dbReference>
<dbReference type="CDD" id="cd00751">
    <property type="entry name" value="thiolase"/>
    <property type="match status" value="1"/>
</dbReference>
<evidence type="ECO:0000256" key="4">
    <source>
        <dbReference type="ARBA" id="ARBA00022832"/>
    </source>
</evidence>
<protein>
    <submittedName>
        <fullName evidence="12">Acetyl-CoA acetyltransferase</fullName>
        <ecNumber evidence="12">2.3.1.9</ecNumber>
    </submittedName>
</protein>
<dbReference type="PROSITE" id="PS00099">
    <property type="entry name" value="THIOLASE_3"/>
    <property type="match status" value="1"/>
</dbReference>
<reference evidence="12 13" key="1">
    <citation type="submission" date="2007-10" db="EMBL/GenBank/DDBJ databases">
        <title>Complete sequence of Shewanella pealeana ATCC 700345.</title>
        <authorList>
            <consortium name="US DOE Joint Genome Institute"/>
            <person name="Copeland A."/>
            <person name="Lucas S."/>
            <person name="Lapidus A."/>
            <person name="Barry K."/>
            <person name="Glavina del Rio T."/>
            <person name="Dalin E."/>
            <person name="Tice H."/>
            <person name="Pitluck S."/>
            <person name="Chertkov O."/>
            <person name="Brettin T."/>
            <person name="Bruce D."/>
            <person name="Detter J.C."/>
            <person name="Han C."/>
            <person name="Schmutz J."/>
            <person name="Larimer F."/>
            <person name="Land M."/>
            <person name="Hauser L."/>
            <person name="Kyrpides N."/>
            <person name="Kim E."/>
            <person name="Zhao J.-S.Z."/>
            <person name="Manno D."/>
            <person name="Hawari J."/>
            <person name="Richardson P."/>
        </authorList>
    </citation>
    <scope>NUCLEOTIDE SEQUENCE [LARGE SCALE GENOMIC DNA]</scope>
    <source>
        <strain evidence="13">ATCC 700345 / ANG-SQ1</strain>
    </source>
</reference>
<keyword evidence="3 9" id="KW-0808">Transferase</keyword>
<dbReference type="NCBIfam" id="TIGR01930">
    <property type="entry name" value="AcCoA-C-Actrans"/>
    <property type="match status" value="1"/>
</dbReference>
<dbReference type="PANTHER" id="PTHR18919:SF164">
    <property type="entry name" value="ACETYL-COA ACETYLTRANSFERASE"/>
    <property type="match status" value="1"/>
</dbReference>